<name>A0A8J3KVJ5_9ACTN</name>
<organism evidence="2 3">
    <name type="scientific">Catellatospora coxensis</name>
    <dbReference type="NCBI Taxonomy" id="310354"/>
    <lineage>
        <taxon>Bacteria</taxon>
        <taxon>Bacillati</taxon>
        <taxon>Actinomycetota</taxon>
        <taxon>Actinomycetes</taxon>
        <taxon>Micromonosporales</taxon>
        <taxon>Micromonosporaceae</taxon>
        <taxon>Catellatospora</taxon>
    </lineage>
</organism>
<dbReference type="AlphaFoldDB" id="A0A8J3KVJ5"/>
<accession>A0A8J3KVJ5</accession>
<sequence length="160" mass="17200">MKRGSSVQDRAAHAGLGNQLRRYGTRPVAQLLTAPIVAVTTLVLGFGTHLVSHRLAGAAITAGLLVQALLIHRNRAIHVFERGMITVGALGRVRHVVTWHEVAYVEGVTVNTSNGAFTTTRRDFTVHLPGGRVRFSDLLVADGDRLAAHIALSAGQRLIF</sequence>
<evidence type="ECO:0000313" key="3">
    <source>
        <dbReference type="Proteomes" id="UP000630887"/>
    </source>
</evidence>
<dbReference type="Proteomes" id="UP000630887">
    <property type="component" value="Unassembled WGS sequence"/>
</dbReference>
<gene>
    <name evidence="2" type="ORF">Cco03nite_27290</name>
</gene>
<keyword evidence="1" id="KW-0472">Membrane</keyword>
<dbReference type="EMBL" id="BONI01000019">
    <property type="protein sequence ID" value="GIG06029.1"/>
    <property type="molecule type" value="Genomic_DNA"/>
</dbReference>
<feature type="transmembrane region" description="Helical" evidence="1">
    <location>
        <begin position="28"/>
        <end position="49"/>
    </location>
</feature>
<proteinExistence type="predicted"/>
<keyword evidence="3" id="KW-1185">Reference proteome</keyword>
<keyword evidence="1" id="KW-1133">Transmembrane helix</keyword>
<protein>
    <submittedName>
        <fullName evidence="2">Uncharacterized protein</fullName>
    </submittedName>
</protein>
<reference evidence="2 3" key="1">
    <citation type="submission" date="2021-01" db="EMBL/GenBank/DDBJ databases">
        <title>Whole genome shotgun sequence of Catellatospora coxensis NBRC 107359.</title>
        <authorList>
            <person name="Komaki H."/>
            <person name="Tamura T."/>
        </authorList>
    </citation>
    <scope>NUCLEOTIDE SEQUENCE [LARGE SCALE GENOMIC DNA]</scope>
    <source>
        <strain evidence="2 3">NBRC 107359</strain>
    </source>
</reference>
<evidence type="ECO:0000256" key="1">
    <source>
        <dbReference type="SAM" id="Phobius"/>
    </source>
</evidence>
<feature type="transmembrane region" description="Helical" evidence="1">
    <location>
        <begin position="55"/>
        <end position="72"/>
    </location>
</feature>
<keyword evidence="1" id="KW-0812">Transmembrane</keyword>
<evidence type="ECO:0000313" key="2">
    <source>
        <dbReference type="EMBL" id="GIG06029.1"/>
    </source>
</evidence>
<dbReference type="RefSeq" id="WP_203692418.1">
    <property type="nucleotide sequence ID" value="NZ_BAAALC010000018.1"/>
</dbReference>
<comment type="caution">
    <text evidence="2">The sequence shown here is derived from an EMBL/GenBank/DDBJ whole genome shotgun (WGS) entry which is preliminary data.</text>
</comment>